<dbReference type="eggNOG" id="COG1924">
    <property type="taxonomic scope" value="Bacteria"/>
</dbReference>
<dbReference type="eggNOG" id="COG3581">
    <property type="taxonomic scope" value="Bacteria"/>
</dbReference>
<protein>
    <recommendedName>
        <fullName evidence="9">CoA activase</fullName>
    </recommendedName>
</protein>
<dbReference type="HOGENOM" id="CLU_002393_2_0_7"/>
<dbReference type="STRING" id="177437.HRM2_21960"/>
<keyword evidence="4" id="KW-0411">Iron-sulfur</keyword>
<dbReference type="RefSeq" id="WP_015904063.1">
    <property type="nucleotide sequence ID" value="NC_012108.1"/>
</dbReference>
<evidence type="ECO:0000256" key="3">
    <source>
        <dbReference type="ARBA" id="ARBA00023004"/>
    </source>
</evidence>
<dbReference type="CDD" id="cd24035">
    <property type="entry name" value="ASKHA_NBD_O66634-like_rpt2"/>
    <property type="match status" value="1"/>
</dbReference>
<evidence type="ECO:0000256" key="4">
    <source>
        <dbReference type="ARBA" id="ARBA00023014"/>
    </source>
</evidence>
<evidence type="ECO:0000256" key="1">
    <source>
        <dbReference type="ARBA" id="ARBA00001966"/>
    </source>
</evidence>
<dbReference type="InterPro" id="IPR051805">
    <property type="entry name" value="Dehydratase_Activator_Redct"/>
</dbReference>
<dbReference type="Gene3D" id="3.30.420.40">
    <property type="match status" value="4"/>
</dbReference>
<evidence type="ECO:0000259" key="6">
    <source>
        <dbReference type="Pfam" id="PF09989"/>
    </source>
</evidence>
<evidence type="ECO:0000313" key="8">
    <source>
        <dbReference type="Proteomes" id="UP000000442"/>
    </source>
</evidence>
<keyword evidence="2" id="KW-0479">Metal-binding</keyword>
<dbReference type="PANTHER" id="PTHR32329:SF2">
    <property type="entry name" value="BIFUNCTIONAL PROTEIN [INCLUDES 2-HYDROXYACYL-COA DEHYDRATASE (N-TER) AND ITS ACTIVATOR DOMAIN (C_TERM)"/>
    <property type="match status" value="1"/>
</dbReference>
<dbReference type="EMBL" id="CP001087">
    <property type="protein sequence ID" value="ACN15294.1"/>
    <property type="molecule type" value="Genomic_DNA"/>
</dbReference>
<evidence type="ECO:0000313" key="7">
    <source>
        <dbReference type="EMBL" id="ACN15294.1"/>
    </source>
</evidence>
<organism evidence="7 8">
    <name type="scientific">Desulforapulum autotrophicum (strain ATCC 43914 / DSM 3382 / VKM B-1955 / HRM2)</name>
    <name type="common">Desulfobacterium autotrophicum</name>
    <dbReference type="NCBI Taxonomy" id="177437"/>
    <lineage>
        <taxon>Bacteria</taxon>
        <taxon>Pseudomonadati</taxon>
        <taxon>Thermodesulfobacteriota</taxon>
        <taxon>Desulfobacteria</taxon>
        <taxon>Desulfobacterales</taxon>
        <taxon>Desulfobacteraceae</taxon>
        <taxon>Desulforapulum</taxon>
    </lineage>
</organism>
<dbReference type="InterPro" id="IPR043129">
    <property type="entry name" value="ATPase_NBD"/>
</dbReference>
<dbReference type="KEGG" id="dat:HRM2_21960"/>
<feature type="domain" description="DUF2229" evidence="6">
    <location>
        <begin position="671"/>
        <end position="888"/>
    </location>
</feature>
<dbReference type="InterPro" id="IPR002731">
    <property type="entry name" value="ATPase_BadF"/>
</dbReference>
<comment type="cofactor">
    <cofactor evidence="1">
        <name>[4Fe-4S] cluster</name>
        <dbReference type="ChEBI" id="CHEBI:49883"/>
    </cofactor>
</comment>
<dbReference type="Proteomes" id="UP000000442">
    <property type="component" value="Chromosome"/>
</dbReference>
<evidence type="ECO:0000256" key="2">
    <source>
        <dbReference type="ARBA" id="ARBA00022723"/>
    </source>
</evidence>
<gene>
    <name evidence="7" type="ordered locus">HRM2_21960</name>
</gene>
<dbReference type="CDD" id="cd24034">
    <property type="entry name" value="ASKHA_NBD_O66634-like_rpt1"/>
    <property type="match status" value="1"/>
</dbReference>
<dbReference type="GO" id="GO:0046872">
    <property type="term" value="F:metal ion binding"/>
    <property type="evidence" value="ECO:0007669"/>
    <property type="project" value="UniProtKB-KW"/>
</dbReference>
<keyword evidence="3" id="KW-0408">Iron</keyword>
<feature type="domain" description="ATPase BadF/BadG/BcrA/BcrD type" evidence="5">
    <location>
        <begin position="7"/>
        <end position="252"/>
    </location>
</feature>
<dbReference type="eggNOG" id="COG3580">
    <property type="taxonomic scope" value="Bacteria"/>
</dbReference>
<dbReference type="NCBIfam" id="TIGR00241">
    <property type="entry name" value="CoA_E_activ"/>
    <property type="match status" value="1"/>
</dbReference>
<dbReference type="GO" id="GO:0051536">
    <property type="term" value="F:iron-sulfur cluster binding"/>
    <property type="evidence" value="ECO:0007669"/>
    <property type="project" value="UniProtKB-KW"/>
</dbReference>
<sequence>MNSSTVLGIDIGSVSVSIVTMGSNRGLTGSASVFHHGDIPTALEKTLDAIDLSRVALIAATTSTPQSIKRDVEIDDQVAIIGAAKHIHGKKIGSILNVGGEKFSLSLFDENGNYSGSRTNTSCAAGTGSFLDQQARRLELETAEQLSRAAAQNTEAIPDIATRCAVFAKTDLIHAQQEGFSIAQISEGLCQGLSRNIFNTVFTFGDIRTPVIFCGGVSKNESVRAHLSSLIKAPLVCDGNSHLYGAVGAALAGVEKVDLIKKGNHPYAGITDIFIPSTGSNNHTYPPLDLTLSDYPEFKSFNSFVQNGVEIDIYVDPETVEIQTGYLGMDVGSTSTKAVLITGKGTVIAGFYARTASKPVNAVQKIIRAMDAFINDNGLSITILGCGTTGSGRKLSGGIINADLVLDEITAHARAAHELNPDVDTIIEIGGQDAKFTTMKNGMVTSSFMNTVCAAGTGSFIEEQALKLDCPLDAYSTRTLGVSSPVSSDRCTVFMERDMNHFLSEGYNVNQVLASALHSVRDNYLTKVASISKIGSTVLFQGATAKNRALVAAFEQKLKKPIHVSRYCHLTGALGVALTLKDQGVNQKQFRGFDLWKTPIPVRQETCKLCMNHCKLTIADINHETVAFGFLCGRDYKDEHYVAKQEHFHLIRSRKPALKLPESPLPDSGFTLGIPAGLYLVEDLEMWQLFFSLLKIKTVTSKGFKNDVALGKSVANAEFCTPMTAMHGHVSHLLTKADYIFLPFYFEDKDKAEKDKSTRRQYCYYTQYLPSVVSNIAGMDKDRLVSPVIKYLYTSFHTKLELYKALKQISPTRISFFDISSAFDKAVEWKKTAGTALKKIYTDNGAKGSDIDVLVIGRPYTVLSDSLNSKIPDIFSSLKVNLFFQDMVDLDGVDISPIAPLLKEIHWKHATTILRATLLAAQTDNLYPVFVTSFKCSPDSFTVNYFKQIMEAHDKPYLVLELDEHDSSVGYETRIEAAIRAFRNHSHYGKIPATVPLGHLNPDIKDKPGKKNLVVPNWDSITGAFLVATLRGEGLNAILMDETQETIKQSLATNTGQCIPLNAIASGYIKTIENHGLDPADTLLWLSKSDIACNIKMYAHHIKTIVNRAGNGMEKAGIYRGELSFIDVSIKAGINCYFAHMFAGLLRSAGCKIRPYETVKGATDKALSKAIEILVPAFEGKRTKEDALAEAVSLLAWVDVKKEQRPKVAVFGDFYVRDNNVMNQDLVHYIEANGGEVVTTPYYRFAKMIAEPYFKKWFNEGKYMSLISTRALLATMKKMEKRYYRYFQPLLNEPEIEYTDNFKQVLEDYGVLPEHTGESMDNLLKIHYITKEHPDLALFVQTNPSYCCPGLVTEAMAAAIERKTGVPVLSLTYDALGGNKNRVIIPFLAYSGKRDYSQTLRKSV</sequence>
<dbReference type="Pfam" id="PF09989">
    <property type="entry name" value="DUF2229"/>
    <property type="match status" value="1"/>
</dbReference>
<evidence type="ECO:0000259" key="5">
    <source>
        <dbReference type="Pfam" id="PF01869"/>
    </source>
</evidence>
<evidence type="ECO:0008006" key="9">
    <source>
        <dbReference type="Google" id="ProtNLM"/>
    </source>
</evidence>
<dbReference type="OrthoDB" id="9177882at2"/>
<dbReference type="Pfam" id="PF01869">
    <property type="entry name" value="BcrAD_BadFG"/>
    <property type="match status" value="2"/>
</dbReference>
<keyword evidence="8" id="KW-1185">Reference proteome</keyword>
<name>C0QDN0_DESAH</name>
<dbReference type="PANTHER" id="PTHR32329">
    <property type="entry name" value="BIFUNCTIONAL PROTEIN [INCLUDES 2-HYDROXYACYL-COA DEHYDRATASE (N-TER) AND ITS ACTIVATOR DOMAIN (C_TERM)-RELATED"/>
    <property type="match status" value="1"/>
</dbReference>
<dbReference type="SUPFAM" id="SSF53067">
    <property type="entry name" value="Actin-like ATPase domain"/>
    <property type="match status" value="2"/>
</dbReference>
<proteinExistence type="predicted"/>
<feature type="domain" description="ATPase BadF/BadG/BcrA/BcrD type" evidence="5">
    <location>
        <begin position="327"/>
        <end position="578"/>
    </location>
</feature>
<reference evidence="7 8" key="1">
    <citation type="journal article" date="2009" name="Environ. Microbiol.">
        <title>Genome sequence of Desulfobacterium autotrophicum HRM2, a marine sulfate reducer oxidizing organic carbon completely to carbon dioxide.</title>
        <authorList>
            <person name="Strittmatter A.W."/>
            <person name="Liesegang H."/>
            <person name="Rabus R."/>
            <person name="Decker I."/>
            <person name="Amann J."/>
            <person name="Andres S."/>
            <person name="Henne A."/>
            <person name="Fricke W.F."/>
            <person name="Martinez-Arias R."/>
            <person name="Bartels D."/>
            <person name="Goesmann A."/>
            <person name="Krause L."/>
            <person name="Puehler A."/>
            <person name="Klenk H.P."/>
            <person name="Richter M."/>
            <person name="Schuler M."/>
            <person name="Gloeckner F.O."/>
            <person name="Meyerdierks A."/>
            <person name="Gottschalk G."/>
            <person name="Amann R."/>
        </authorList>
    </citation>
    <scope>NUCLEOTIDE SEQUENCE [LARGE SCALE GENOMIC DNA]</scope>
    <source>
        <strain evidence="8">ATCC 43914 / DSM 3382 / HRM2</strain>
    </source>
</reference>
<dbReference type="InterPro" id="IPR008275">
    <property type="entry name" value="CoA_E_activase_dom"/>
</dbReference>
<dbReference type="InterPro" id="IPR018709">
    <property type="entry name" value="CoA_activase_DUF2229"/>
</dbReference>
<accession>C0QDN0</accession>